<evidence type="ECO:0000256" key="5">
    <source>
        <dbReference type="SAM" id="MobiDB-lite"/>
    </source>
</evidence>
<sequence>MKRQEKESKTKNKKKTAKRNKQTKKNRNDREEEDSEERDVTQFDEDSEDDELMDHVSPDSADAESLTPPRTTPVCSALLGGRAPSRTPPPPPLPIPYLGVVFDSKLGFSQHLNRVKNRATFVLGRLYPLEQVIISVLVNAASGGDFRKFPHGFKFGASTSAYQVEGGWNASDKGESIWDRTVHTDPVYLRRNISGDVAADSYHKWRQDIAIASDLGLHFYRFSLSWTRLLPTGFTNVRSEDGKKYYNNLIDGLLEKGIEPVVTLYHWDLPQTIQDLGGWTNPLISDWFAEYARYAFEAFGDRVKTWTTINEPLVVCDFIYNSGVFAPGVKETIYGPYLCNKHVLIAHAKAYRVYDGYFREKQQGKISISNNLLWLEPLNPEDEALAELGREHCTGRYSHPIFSKKGGWPPLVEKAMAEYSLKQGFNTSRLPAFTKEEIKLIRGTYDFYALNHYTTRFIRPVKPGEDPGFWFVSGSPEIGAVLEADPAWSFGASQLLPVYPEGLRRQIAWLMKKYGNVGFLITENGYSTAGSELNDVKRIKFIKDYLEQLLLSIWVDGAKVLGYTYWSMIDNLEWADGYDFKFGLYEVDYDSPERTRTPRASAHYYSNVIRTNTIYCEGSTNGRRQPMRYRRKGPENSSHNVAGSVALISIAFAFLV</sequence>
<organism evidence="6 7">
    <name type="scientific">Iphiclides podalirius</name>
    <name type="common">scarce swallowtail</name>
    <dbReference type="NCBI Taxonomy" id="110791"/>
    <lineage>
        <taxon>Eukaryota</taxon>
        <taxon>Metazoa</taxon>
        <taxon>Ecdysozoa</taxon>
        <taxon>Arthropoda</taxon>
        <taxon>Hexapoda</taxon>
        <taxon>Insecta</taxon>
        <taxon>Pterygota</taxon>
        <taxon>Neoptera</taxon>
        <taxon>Endopterygota</taxon>
        <taxon>Lepidoptera</taxon>
        <taxon>Glossata</taxon>
        <taxon>Ditrysia</taxon>
        <taxon>Papilionoidea</taxon>
        <taxon>Papilionidae</taxon>
        <taxon>Papilioninae</taxon>
        <taxon>Iphiclides</taxon>
    </lineage>
</organism>
<dbReference type="Pfam" id="PF00232">
    <property type="entry name" value="Glyco_hydro_1"/>
    <property type="match status" value="1"/>
</dbReference>
<protein>
    <recommendedName>
        <fullName evidence="8">Myrosinase 1-like</fullName>
    </recommendedName>
</protein>
<dbReference type="PRINTS" id="PR00131">
    <property type="entry name" value="GLHYDRLASE1"/>
</dbReference>
<keyword evidence="7" id="KW-1185">Reference proteome</keyword>
<feature type="compositionally biased region" description="Basic and acidic residues" evidence="5">
    <location>
        <begin position="1"/>
        <end position="10"/>
    </location>
</feature>
<evidence type="ECO:0000313" key="7">
    <source>
        <dbReference type="Proteomes" id="UP000837857"/>
    </source>
</evidence>
<feature type="non-terminal residue" evidence="6">
    <location>
        <position position="1"/>
    </location>
</feature>
<evidence type="ECO:0000256" key="2">
    <source>
        <dbReference type="ARBA" id="ARBA00022801"/>
    </source>
</evidence>
<comment type="similarity">
    <text evidence="1 4">Belongs to the glycosyl hydrolase 1 family.</text>
</comment>
<dbReference type="InterPro" id="IPR017853">
    <property type="entry name" value="GH"/>
</dbReference>
<evidence type="ECO:0008006" key="8">
    <source>
        <dbReference type="Google" id="ProtNLM"/>
    </source>
</evidence>
<dbReference type="PANTHER" id="PTHR10353">
    <property type="entry name" value="GLYCOSYL HYDROLASE"/>
    <property type="match status" value="1"/>
</dbReference>
<dbReference type="Proteomes" id="UP000837857">
    <property type="component" value="Chromosome 24"/>
</dbReference>
<feature type="region of interest" description="Disordered" evidence="5">
    <location>
        <begin position="1"/>
        <end position="89"/>
    </location>
</feature>
<accession>A0ABN8IP21</accession>
<reference evidence="6" key="1">
    <citation type="submission" date="2022-03" db="EMBL/GenBank/DDBJ databases">
        <authorList>
            <person name="Martin H S."/>
        </authorList>
    </citation>
    <scope>NUCLEOTIDE SEQUENCE</scope>
</reference>
<dbReference type="InterPro" id="IPR033132">
    <property type="entry name" value="GH_1_N_CS"/>
</dbReference>
<dbReference type="PROSITE" id="PS00653">
    <property type="entry name" value="GLYCOSYL_HYDROL_F1_2"/>
    <property type="match status" value="1"/>
</dbReference>
<feature type="compositionally biased region" description="Acidic residues" evidence="5">
    <location>
        <begin position="31"/>
        <end position="52"/>
    </location>
</feature>
<proteinExistence type="inferred from homology"/>
<dbReference type="PANTHER" id="PTHR10353:SF36">
    <property type="entry name" value="LP05116P"/>
    <property type="match status" value="1"/>
</dbReference>
<dbReference type="Gene3D" id="3.20.20.80">
    <property type="entry name" value="Glycosidases"/>
    <property type="match status" value="1"/>
</dbReference>
<gene>
    <name evidence="6" type="ORF">IPOD504_LOCUS9928</name>
</gene>
<dbReference type="SUPFAM" id="SSF51445">
    <property type="entry name" value="(Trans)glycosidases"/>
    <property type="match status" value="1"/>
</dbReference>
<evidence type="ECO:0000313" key="6">
    <source>
        <dbReference type="EMBL" id="CAH2057009.1"/>
    </source>
</evidence>
<evidence type="ECO:0000256" key="3">
    <source>
        <dbReference type="ARBA" id="ARBA00023295"/>
    </source>
</evidence>
<dbReference type="EMBL" id="OW152836">
    <property type="protein sequence ID" value="CAH2057009.1"/>
    <property type="molecule type" value="Genomic_DNA"/>
</dbReference>
<feature type="compositionally biased region" description="Basic residues" evidence="5">
    <location>
        <begin position="11"/>
        <end position="27"/>
    </location>
</feature>
<keyword evidence="3" id="KW-0326">Glycosidase</keyword>
<evidence type="ECO:0000256" key="4">
    <source>
        <dbReference type="RuleBase" id="RU003690"/>
    </source>
</evidence>
<name>A0ABN8IP21_9NEOP</name>
<dbReference type="InterPro" id="IPR001360">
    <property type="entry name" value="Glyco_hydro_1"/>
</dbReference>
<evidence type="ECO:0000256" key="1">
    <source>
        <dbReference type="ARBA" id="ARBA00010838"/>
    </source>
</evidence>
<keyword evidence="2" id="KW-0378">Hydrolase</keyword>